<feature type="coiled-coil region" evidence="1">
    <location>
        <begin position="37"/>
        <end position="64"/>
    </location>
</feature>
<accession>Q4TAI1</accession>
<protein>
    <submittedName>
        <fullName evidence="2">(spotted green pufferfish) hypothetical protein</fullName>
    </submittedName>
</protein>
<dbReference type="KEGG" id="tng:GSTEN00004194G001"/>
<feature type="non-terminal residue" evidence="2">
    <location>
        <position position="1"/>
    </location>
</feature>
<dbReference type="OrthoDB" id="8662411at2759"/>
<proteinExistence type="predicted"/>
<evidence type="ECO:0000313" key="2">
    <source>
        <dbReference type="EMBL" id="CAF90101.1"/>
    </source>
</evidence>
<evidence type="ECO:0000256" key="1">
    <source>
        <dbReference type="SAM" id="Coils"/>
    </source>
</evidence>
<reference evidence="2" key="2">
    <citation type="submission" date="2004-02" db="EMBL/GenBank/DDBJ databases">
        <authorList>
            <consortium name="Genoscope"/>
            <consortium name="Whitehead Institute Centre for Genome Research"/>
        </authorList>
    </citation>
    <scope>NUCLEOTIDE SEQUENCE</scope>
</reference>
<dbReference type="InterPro" id="IPR052593">
    <property type="entry name" value="MT-associated_AKAP9-binding"/>
</dbReference>
<dbReference type="PANTHER" id="PTHR46501">
    <property type="entry name" value="MYOMEGALIN"/>
    <property type="match status" value="1"/>
</dbReference>
<name>Q4TAI1_TETNG</name>
<dbReference type="GO" id="GO:0007098">
    <property type="term" value="P:centrosome cycle"/>
    <property type="evidence" value="ECO:0007669"/>
    <property type="project" value="TreeGrafter"/>
</dbReference>
<dbReference type="PANTHER" id="PTHR46501:SF6">
    <property type="entry name" value="SI:CH73-95L15.5"/>
    <property type="match status" value="1"/>
</dbReference>
<dbReference type="GO" id="GO:0090063">
    <property type="term" value="P:positive regulation of microtubule nucleation"/>
    <property type="evidence" value="ECO:0007669"/>
    <property type="project" value="TreeGrafter"/>
</dbReference>
<dbReference type="GO" id="GO:0005813">
    <property type="term" value="C:centrosome"/>
    <property type="evidence" value="ECO:0007669"/>
    <property type="project" value="TreeGrafter"/>
</dbReference>
<sequence length="190" mass="22362">MEKNLKTEISALRKTGSDREQDLETLTSVLQCNQDLIHDLRAALGEKEQKLKEVEKEVELWRQKDRALETVLREKEAQITFLQAALQKDSPEMADLLELREDSGTSLCQEVTKLTAALQEYQLMVQRQQESHRQTAASLTAELRDLRLELRKKEKKRRESERVWLSSRDDWRTEEGKLMDSLDRRDRLIQ</sequence>
<comment type="caution">
    <text evidence="2">The sequence shown here is derived from an EMBL/GenBank/DDBJ whole genome shotgun (WGS) entry which is preliminary data.</text>
</comment>
<organism evidence="2">
    <name type="scientific">Tetraodon nigroviridis</name>
    <name type="common">Spotted green pufferfish</name>
    <name type="synonym">Chelonodon nigroviridis</name>
    <dbReference type="NCBI Taxonomy" id="99883"/>
    <lineage>
        <taxon>Eukaryota</taxon>
        <taxon>Metazoa</taxon>
        <taxon>Chordata</taxon>
        <taxon>Craniata</taxon>
        <taxon>Vertebrata</taxon>
        <taxon>Euteleostomi</taxon>
        <taxon>Actinopterygii</taxon>
        <taxon>Neopterygii</taxon>
        <taxon>Teleostei</taxon>
        <taxon>Neoteleostei</taxon>
        <taxon>Acanthomorphata</taxon>
        <taxon>Eupercaria</taxon>
        <taxon>Tetraodontiformes</taxon>
        <taxon>Tetradontoidea</taxon>
        <taxon>Tetraodontidae</taxon>
        <taxon>Tetraodon</taxon>
    </lineage>
</organism>
<dbReference type="EMBL" id="CAAE01007322">
    <property type="protein sequence ID" value="CAF90101.1"/>
    <property type="molecule type" value="Genomic_DNA"/>
</dbReference>
<gene>
    <name evidence="2" type="ORF">GSTENG00004194001</name>
</gene>
<dbReference type="GO" id="GO:0060090">
    <property type="term" value="F:molecular adaptor activity"/>
    <property type="evidence" value="ECO:0007669"/>
    <property type="project" value="TreeGrafter"/>
</dbReference>
<dbReference type="AlphaFoldDB" id="Q4TAI1"/>
<feature type="coiled-coil region" evidence="1">
    <location>
        <begin position="129"/>
        <end position="163"/>
    </location>
</feature>
<dbReference type="GO" id="GO:1903358">
    <property type="term" value="P:regulation of Golgi organization"/>
    <property type="evidence" value="ECO:0007669"/>
    <property type="project" value="TreeGrafter"/>
</dbReference>
<reference evidence="2" key="1">
    <citation type="journal article" date="2004" name="Nature">
        <title>Genome duplication in the teleost fish Tetraodon nigroviridis reveals the early vertebrate proto-karyotype.</title>
        <authorList>
            <person name="Jaillon O."/>
            <person name="Aury J.-M."/>
            <person name="Brunet F."/>
            <person name="Petit J.-L."/>
            <person name="Stange-Thomann N."/>
            <person name="Mauceli E."/>
            <person name="Bouneau L."/>
            <person name="Fischer C."/>
            <person name="Ozouf-Costaz C."/>
            <person name="Bernot A."/>
            <person name="Nicaud S."/>
            <person name="Jaffe D."/>
            <person name="Fisher S."/>
            <person name="Lutfalla G."/>
            <person name="Dossat C."/>
            <person name="Segurens B."/>
            <person name="Dasilva C."/>
            <person name="Salanoubat M."/>
            <person name="Levy M."/>
            <person name="Boudet N."/>
            <person name="Castellano S."/>
            <person name="Anthouard V."/>
            <person name="Jubin C."/>
            <person name="Castelli V."/>
            <person name="Katinka M."/>
            <person name="Vacherie B."/>
            <person name="Biemont C."/>
            <person name="Skalli Z."/>
            <person name="Cattolico L."/>
            <person name="Poulain J."/>
            <person name="De Berardinis V."/>
            <person name="Cruaud C."/>
            <person name="Duprat S."/>
            <person name="Brottier P."/>
            <person name="Coutanceau J.-P."/>
            <person name="Gouzy J."/>
            <person name="Parra G."/>
            <person name="Lardier G."/>
            <person name="Chapple C."/>
            <person name="McKernan K.J."/>
            <person name="McEwan P."/>
            <person name="Bosak S."/>
            <person name="Kellis M."/>
            <person name="Volff J.-N."/>
            <person name="Guigo R."/>
            <person name="Zody M.C."/>
            <person name="Mesirov J."/>
            <person name="Lindblad-Toh K."/>
            <person name="Birren B."/>
            <person name="Nusbaum C."/>
            <person name="Kahn D."/>
            <person name="Robinson-Rechavi M."/>
            <person name="Laudet V."/>
            <person name="Schachter V."/>
            <person name="Quetier F."/>
            <person name="Saurin W."/>
            <person name="Scarpelli C."/>
            <person name="Wincker P."/>
            <person name="Lander E.S."/>
            <person name="Weissenbach J."/>
            <person name="Roest Crollius H."/>
        </authorList>
    </citation>
    <scope>NUCLEOTIDE SEQUENCE [LARGE SCALE GENOMIC DNA]</scope>
</reference>
<dbReference type="GO" id="GO:0005794">
    <property type="term" value="C:Golgi apparatus"/>
    <property type="evidence" value="ECO:0007669"/>
    <property type="project" value="TreeGrafter"/>
</dbReference>
<keyword evidence="1" id="KW-0175">Coiled coil</keyword>